<keyword evidence="2" id="KW-1185">Reference proteome</keyword>
<dbReference type="Proteomes" id="UP000682195">
    <property type="component" value="Chromosome 2"/>
</dbReference>
<accession>A0ABX7XUQ4</accession>
<gene>
    <name evidence="1" type="ORF">J5A58_08625</name>
</gene>
<reference evidence="1 2" key="1">
    <citation type="submission" date="2021-03" db="EMBL/GenBank/DDBJ databases">
        <title>Human Oral Microbial Genomes.</title>
        <authorList>
            <person name="Johnston C.D."/>
            <person name="Chen T."/>
            <person name="Dewhirst F.E."/>
        </authorList>
    </citation>
    <scope>NUCLEOTIDE SEQUENCE [LARGE SCALE GENOMIC DNA]</scope>
    <source>
        <strain evidence="1 2">F0054</strain>
    </source>
</reference>
<evidence type="ECO:0000313" key="2">
    <source>
        <dbReference type="Proteomes" id="UP000682195"/>
    </source>
</evidence>
<proteinExistence type="predicted"/>
<sequence>MDKTTDNHVYVYDDSTLGYSDWTNNVPSNLSKTFHAKNPNKTEIVLLPLDHRIITGPTVIQGGVCDCALLTVNELSLIEFKTNAKTESEKTLEQRCQEASDQILHTLNGILRPKCNQKHIDIDKKVDIDAYIVFDNKLINVTGVQTIFQETAMEVLEKKKYHYMLIIRRLLCRSHLTKINSIK</sequence>
<evidence type="ECO:0000313" key="1">
    <source>
        <dbReference type="EMBL" id="QUB76812.1"/>
    </source>
</evidence>
<protein>
    <recommendedName>
        <fullName evidence="3">NERD domain-containing protein</fullName>
    </recommendedName>
</protein>
<organism evidence="1 2">
    <name type="scientific">Prevotella melaninogenica</name>
    <dbReference type="NCBI Taxonomy" id="28132"/>
    <lineage>
        <taxon>Bacteria</taxon>
        <taxon>Pseudomonadati</taxon>
        <taxon>Bacteroidota</taxon>
        <taxon>Bacteroidia</taxon>
        <taxon>Bacteroidales</taxon>
        <taxon>Prevotellaceae</taxon>
        <taxon>Prevotella</taxon>
    </lineage>
</organism>
<name>A0ABX7XUQ4_9BACT</name>
<evidence type="ECO:0008006" key="3">
    <source>
        <dbReference type="Google" id="ProtNLM"/>
    </source>
</evidence>
<dbReference type="EMBL" id="CP072362">
    <property type="protein sequence ID" value="QUB76812.1"/>
    <property type="molecule type" value="Genomic_DNA"/>
</dbReference>
<dbReference type="RefSeq" id="WP_211808626.1">
    <property type="nucleotide sequence ID" value="NZ_CP072362.1"/>
</dbReference>